<gene>
    <name evidence="1" type="ORF">NM203_12645</name>
</gene>
<accession>A0ABT1M1L6</accession>
<evidence type="ECO:0000313" key="2">
    <source>
        <dbReference type="Proteomes" id="UP001651690"/>
    </source>
</evidence>
<evidence type="ECO:0008006" key="3">
    <source>
        <dbReference type="Google" id="ProtNLM"/>
    </source>
</evidence>
<dbReference type="InterPro" id="IPR032710">
    <property type="entry name" value="NTF2-like_dom_sf"/>
</dbReference>
<protein>
    <recommendedName>
        <fullName evidence="3">DUF4440 domain-containing protein</fullName>
    </recommendedName>
</protein>
<organism evidence="1 2">
    <name type="scientific">Mycolicibacterium arenosum</name>
    <dbReference type="NCBI Taxonomy" id="2952157"/>
    <lineage>
        <taxon>Bacteria</taxon>
        <taxon>Bacillati</taxon>
        <taxon>Actinomycetota</taxon>
        <taxon>Actinomycetes</taxon>
        <taxon>Mycobacteriales</taxon>
        <taxon>Mycobacteriaceae</taxon>
        <taxon>Mycolicibacterium</taxon>
    </lineage>
</organism>
<dbReference type="Gene3D" id="3.10.450.50">
    <property type="match status" value="1"/>
</dbReference>
<sequence>MAQLWVRSDPEPVYIGDEYAEPQVGADALDRHWGRLSARMRSATMRSELHRAEVLDGGVARCVLLCRWTLVTRGSGGAGDGASWVSWLLVPRAGGYRIALHMESDVHLAD</sequence>
<reference evidence="1 2" key="1">
    <citation type="submission" date="2022-06" db="EMBL/GenBank/DDBJ databases">
        <title>Mycolicibacterium sp. CAU 1645 isolated from seawater.</title>
        <authorList>
            <person name="Kim W."/>
        </authorList>
    </citation>
    <scope>NUCLEOTIDE SEQUENCE [LARGE SCALE GENOMIC DNA]</scope>
    <source>
        <strain evidence="1 2">CAU 1645</strain>
    </source>
</reference>
<comment type="caution">
    <text evidence="1">The sequence shown here is derived from an EMBL/GenBank/DDBJ whole genome shotgun (WGS) entry which is preliminary data.</text>
</comment>
<dbReference type="RefSeq" id="WP_255060271.1">
    <property type="nucleotide sequence ID" value="NZ_JANDBD010000004.1"/>
</dbReference>
<keyword evidence="2" id="KW-1185">Reference proteome</keyword>
<dbReference type="Proteomes" id="UP001651690">
    <property type="component" value="Unassembled WGS sequence"/>
</dbReference>
<evidence type="ECO:0000313" key="1">
    <source>
        <dbReference type="EMBL" id="MCP9273031.1"/>
    </source>
</evidence>
<dbReference type="EMBL" id="JANDBD010000004">
    <property type="protein sequence ID" value="MCP9273031.1"/>
    <property type="molecule type" value="Genomic_DNA"/>
</dbReference>
<dbReference type="SUPFAM" id="SSF54427">
    <property type="entry name" value="NTF2-like"/>
    <property type="match status" value="1"/>
</dbReference>
<name>A0ABT1M1L6_9MYCO</name>
<proteinExistence type="predicted"/>